<accession>A0A4S2ML68</accession>
<sequence length="225" mass="24615">MHACHLRAVLNTSHETAWAWDKKENKSLRFVSVSFGLASACGNTVEVDISGQDTLDHVGKHAVILGNGGKLGVQISGQFVYHTITFPYNGGLVDGGPGKDQDNHLNRPQEHDQALRNSGNQKSNGPNNKPAKSQPTRGLVPRNPTFTDPDVVLSQYIQWTRPRVPKASAALHKTRLALEQEYHDVEGLANFTDKDSGRLNVPLGLGRRLKRDVGLFLNEVQGNAV</sequence>
<organism evidence="2 3">
    <name type="scientific">Ascodesmis nigricans</name>
    <dbReference type="NCBI Taxonomy" id="341454"/>
    <lineage>
        <taxon>Eukaryota</taxon>
        <taxon>Fungi</taxon>
        <taxon>Dikarya</taxon>
        <taxon>Ascomycota</taxon>
        <taxon>Pezizomycotina</taxon>
        <taxon>Pezizomycetes</taxon>
        <taxon>Pezizales</taxon>
        <taxon>Ascodesmidaceae</taxon>
        <taxon>Ascodesmis</taxon>
    </lineage>
</organism>
<feature type="compositionally biased region" description="Polar residues" evidence="1">
    <location>
        <begin position="115"/>
        <end position="136"/>
    </location>
</feature>
<name>A0A4S2ML68_9PEZI</name>
<evidence type="ECO:0000313" key="2">
    <source>
        <dbReference type="EMBL" id="TGZ77615.1"/>
    </source>
</evidence>
<dbReference type="EMBL" id="ML220151">
    <property type="protein sequence ID" value="TGZ77615.1"/>
    <property type="molecule type" value="Genomic_DNA"/>
</dbReference>
<keyword evidence="3" id="KW-1185">Reference proteome</keyword>
<evidence type="ECO:0000256" key="1">
    <source>
        <dbReference type="SAM" id="MobiDB-lite"/>
    </source>
</evidence>
<dbReference type="Proteomes" id="UP000298138">
    <property type="component" value="Unassembled WGS sequence"/>
</dbReference>
<dbReference type="InParanoid" id="A0A4S2ML68"/>
<gene>
    <name evidence="2" type="ORF">EX30DRAFT_387123</name>
</gene>
<dbReference type="AlphaFoldDB" id="A0A4S2ML68"/>
<reference evidence="2 3" key="1">
    <citation type="submission" date="2019-04" db="EMBL/GenBank/DDBJ databases">
        <title>Comparative genomics and transcriptomics to analyze fruiting body development in filamentous ascomycetes.</title>
        <authorList>
            <consortium name="DOE Joint Genome Institute"/>
            <person name="Lutkenhaus R."/>
            <person name="Traeger S."/>
            <person name="Breuer J."/>
            <person name="Kuo A."/>
            <person name="Lipzen A."/>
            <person name="Pangilinan J."/>
            <person name="Dilworth D."/>
            <person name="Sandor L."/>
            <person name="Poggeler S."/>
            <person name="Barry K."/>
            <person name="Grigoriev I.V."/>
            <person name="Nowrousian M."/>
        </authorList>
    </citation>
    <scope>NUCLEOTIDE SEQUENCE [LARGE SCALE GENOMIC DNA]</scope>
    <source>
        <strain evidence="2 3">CBS 389.68</strain>
    </source>
</reference>
<protein>
    <submittedName>
        <fullName evidence="2">Uncharacterized protein</fullName>
    </submittedName>
</protein>
<feature type="region of interest" description="Disordered" evidence="1">
    <location>
        <begin position="92"/>
        <end position="146"/>
    </location>
</feature>
<feature type="compositionally biased region" description="Basic and acidic residues" evidence="1">
    <location>
        <begin position="97"/>
        <end position="114"/>
    </location>
</feature>
<proteinExistence type="predicted"/>
<evidence type="ECO:0000313" key="3">
    <source>
        <dbReference type="Proteomes" id="UP000298138"/>
    </source>
</evidence>